<reference evidence="4" key="2">
    <citation type="journal article" date="2021" name="PeerJ">
        <title>Extensive microbial diversity within the chicken gut microbiome revealed by metagenomics and culture.</title>
        <authorList>
            <person name="Gilroy R."/>
            <person name="Ravi A."/>
            <person name="Getino M."/>
            <person name="Pursley I."/>
            <person name="Horton D.L."/>
            <person name="Alikhan N.F."/>
            <person name="Baker D."/>
            <person name="Gharbi K."/>
            <person name="Hall N."/>
            <person name="Watson M."/>
            <person name="Adriaenssens E.M."/>
            <person name="Foster-Nyarko E."/>
            <person name="Jarju S."/>
            <person name="Secka A."/>
            <person name="Antonio M."/>
            <person name="Oren A."/>
            <person name="Chaudhuri R.R."/>
            <person name="La Ragione R."/>
            <person name="Hildebrand F."/>
            <person name="Pallen M.J."/>
        </authorList>
    </citation>
    <scope>NUCLEOTIDE SEQUENCE</scope>
    <source>
        <strain evidence="4">CHK195-15760</strain>
    </source>
</reference>
<feature type="transmembrane region" description="Helical" evidence="2">
    <location>
        <begin position="111"/>
        <end position="131"/>
    </location>
</feature>
<dbReference type="Pfam" id="PF07501">
    <property type="entry name" value="G5"/>
    <property type="match status" value="1"/>
</dbReference>
<reference evidence="4" key="1">
    <citation type="submission" date="2020-10" db="EMBL/GenBank/DDBJ databases">
        <authorList>
            <person name="Gilroy R."/>
        </authorList>
    </citation>
    <scope>NUCLEOTIDE SEQUENCE</scope>
    <source>
        <strain evidence="4">CHK195-15760</strain>
    </source>
</reference>
<keyword evidence="2" id="KW-1133">Transmembrane helix</keyword>
<accession>A0A9D1M2K0</accession>
<dbReference type="PROSITE" id="PS51109">
    <property type="entry name" value="G5"/>
    <property type="match status" value="1"/>
</dbReference>
<gene>
    <name evidence="4" type="ORF">IAB70_07320</name>
</gene>
<evidence type="ECO:0000313" key="4">
    <source>
        <dbReference type="EMBL" id="HIU52397.1"/>
    </source>
</evidence>
<feature type="domain" description="G5" evidence="3">
    <location>
        <begin position="166"/>
        <end position="247"/>
    </location>
</feature>
<keyword evidence="2" id="KW-0812">Transmembrane</keyword>
<evidence type="ECO:0000313" key="5">
    <source>
        <dbReference type="Proteomes" id="UP000824093"/>
    </source>
</evidence>
<dbReference type="Gene3D" id="2.20.230.10">
    <property type="entry name" value="Resuscitation-promoting factor rpfb"/>
    <property type="match status" value="1"/>
</dbReference>
<dbReference type="InterPro" id="IPR011098">
    <property type="entry name" value="G5_dom"/>
</dbReference>
<evidence type="ECO:0000256" key="2">
    <source>
        <dbReference type="SAM" id="Phobius"/>
    </source>
</evidence>
<sequence length="498" mass="56664">MTQKNRIQNDEARSLTDAFQELRQSQARTVELNPYAKKHRKAKKENHTVKIKCSKKEKDLSSKFEVKTLEKKSPFHKAKQKKNKLNQTIFSKKANDKKYTKTPSGRIRTKGVSVFTLSLSAFCFVVLFANYNFATNTSYIEPTISTEEFEANQKAYNLEEIIQTNISVTKTKNKSTEEREIPFHTTYRDNSFLPKGEQVITQPGTVGREKVTVVRTYENDQLIEEKCISSTMLQEPIEQIVDVGTSEFLAKYKVHIGDTMYLTKDSILKESANSSSKNIITIKKNLDVQLLELSGDWCKVSYNGTQGYIEASALTSATINPEMVEKNRIEKILSTVDPYMALNKPSGLTLDDFKRILSGNSQDQNKVFEQNAVYFYETEQKYNINGVFLAAVGIHESQWGTSNIANDKKNLFGYGAYDNDAYGSSYTFTTYQEGIDLVAKIFVKYYINPAGTPIYDGEIAQAKYYNGPTVSGINVRYASDPEWHTKVFSIMEDLYQKL</sequence>
<comment type="caution">
    <text evidence="4">The sequence shown here is derived from an EMBL/GenBank/DDBJ whole genome shotgun (WGS) entry which is preliminary data.</text>
</comment>
<dbReference type="SMART" id="SM00047">
    <property type="entry name" value="LYZ2"/>
    <property type="match status" value="1"/>
</dbReference>
<dbReference type="InterPro" id="IPR002901">
    <property type="entry name" value="MGlyc_endo_b_GlcNAc-like_dom"/>
</dbReference>
<dbReference type="AlphaFoldDB" id="A0A9D1M2K0"/>
<dbReference type="InterPro" id="IPR003646">
    <property type="entry name" value="SH3-like_bac-type"/>
</dbReference>
<dbReference type="Pfam" id="PF01832">
    <property type="entry name" value="Glucosaminidase"/>
    <property type="match status" value="1"/>
</dbReference>
<keyword evidence="1" id="KW-0732">Signal</keyword>
<dbReference type="Pfam" id="PF08239">
    <property type="entry name" value="SH3_3"/>
    <property type="match status" value="1"/>
</dbReference>
<protein>
    <submittedName>
        <fullName evidence="4">G5 domain-containing protein</fullName>
    </submittedName>
</protein>
<organism evidence="4 5">
    <name type="scientific">Candidatus Merdicola faecigallinarum</name>
    <dbReference type="NCBI Taxonomy" id="2840862"/>
    <lineage>
        <taxon>Bacteria</taxon>
        <taxon>Bacillati</taxon>
        <taxon>Bacillota</taxon>
        <taxon>Clostridia</taxon>
        <taxon>Candidatus Merdicola</taxon>
    </lineage>
</organism>
<dbReference type="GO" id="GO:0004040">
    <property type="term" value="F:amidase activity"/>
    <property type="evidence" value="ECO:0007669"/>
    <property type="project" value="InterPro"/>
</dbReference>
<dbReference type="Gene3D" id="1.10.530.10">
    <property type="match status" value="1"/>
</dbReference>
<name>A0A9D1M2K0_9FIRM</name>
<dbReference type="EMBL" id="DVNH01000058">
    <property type="protein sequence ID" value="HIU52397.1"/>
    <property type="molecule type" value="Genomic_DNA"/>
</dbReference>
<dbReference type="Proteomes" id="UP000824093">
    <property type="component" value="Unassembled WGS sequence"/>
</dbReference>
<dbReference type="SMART" id="SM01208">
    <property type="entry name" value="G5"/>
    <property type="match status" value="1"/>
</dbReference>
<proteinExistence type="predicted"/>
<dbReference type="Gene3D" id="2.30.30.40">
    <property type="entry name" value="SH3 Domains"/>
    <property type="match status" value="1"/>
</dbReference>
<evidence type="ECO:0000259" key="3">
    <source>
        <dbReference type="PROSITE" id="PS51109"/>
    </source>
</evidence>
<evidence type="ECO:0000256" key="1">
    <source>
        <dbReference type="ARBA" id="ARBA00022729"/>
    </source>
</evidence>
<keyword evidence="2" id="KW-0472">Membrane</keyword>